<evidence type="ECO:0000313" key="6">
    <source>
        <dbReference type="EMBL" id="SFI17416.1"/>
    </source>
</evidence>
<dbReference type="AlphaFoldDB" id="A0A1I3G1T5"/>
<dbReference type="InterPro" id="IPR018117">
    <property type="entry name" value="C5_DNA_meth_AS"/>
</dbReference>
<keyword evidence="3" id="KW-0949">S-adenosyl-L-methionine</keyword>
<dbReference type="PROSITE" id="PS00094">
    <property type="entry name" value="C5_MTASE_1"/>
    <property type="match status" value="1"/>
</dbReference>
<keyword evidence="4" id="KW-0680">Restriction system</keyword>
<proteinExistence type="predicted"/>
<dbReference type="STRING" id="420953.SAMN05192543_102244"/>
<dbReference type="InterPro" id="IPR001525">
    <property type="entry name" value="C5_MeTfrase"/>
</dbReference>
<dbReference type="Pfam" id="PF00145">
    <property type="entry name" value="DNA_methylase"/>
    <property type="match status" value="1"/>
</dbReference>
<dbReference type="GO" id="GO:0003886">
    <property type="term" value="F:DNA (cytosine-5-)-methyltransferase activity"/>
    <property type="evidence" value="ECO:0007669"/>
    <property type="project" value="UniProtKB-EC"/>
</dbReference>
<evidence type="ECO:0000256" key="3">
    <source>
        <dbReference type="ARBA" id="ARBA00022691"/>
    </source>
</evidence>
<dbReference type="SUPFAM" id="SSF53335">
    <property type="entry name" value="S-adenosyl-L-methionine-dependent methyltransferases"/>
    <property type="match status" value="1"/>
</dbReference>
<dbReference type="Proteomes" id="UP000199548">
    <property type="component" value="Unassembled WGS sequence"/>
</dbReference>
<dbReference type="OrthoDB" id="9813719at2"/>
<dbReference type="GO" id="GO:0009307">
    <property type="term" value="P:DNA restriction-modification system"/>
    <property type="evidence" value="ECO:0007669"/>
    <property type="project" value="UniProtKB-KW"/>
</dbReference>
<evidence type="ECO:0000313" key="7">
    <source>
        <dbReference type="Proteomes" id="UP000199548"/>
    </source>
</evidence>
<comment type="catalytic activity">
    <reaction evidence="5">
        <text>a 2'-deoxycytidine in DNA + S-adenosyl-L-methionine = a 5-methyl-2'-deoxycytidine in DNA + S-adenosyl-L-homocysteine + H(+)</text>
        <dbReference type="Rhea" id="RHEA:13681"/>
        <dbReference type="Rhea" id="RHEA-COMP:11369"/>
        <dbReference type="Rhea" id="RHEA-COMP:11370"/>
        <dbReference type="ChEBI" id="CHEBI:15378"/>
        <dbReference type="ChEBI" id="CHEBI:57856"/>
        <dbReference type="ChEBI" id="CHEBI:59789"/>
        <dbReference type="ChEBI" id="CHEBI:85452"/>
        <dbReference type="ChEBI" id="CHEBI:85454"/>
        <dbReference type="EC" id="2.1.1.37"/>
    </reaction>
</comment>
<gene>
    <name evidence="6" type="ORF">SAMN05192543_102244</name>
</gene>
<keyword evidence="7" id="KW-1185">Reference proteome</keyword>
<sequence length="266" mass="28677">MMQLVLSLFPGIDLLGRGFEHEGFCVVRGPDLIFGGDVCRFDAPAGRFDGVIGGSPCPDFSRARRSEPSGDGLRMLGEFRRVVEQARPSWWLLENVPGCPDVRIDGYGFQRIDLDARDVGLSQRRLRHFQFGHVDGVQLVLPRAAGARRGGEATCLASESGRTARRDWATFCELQGLPGSFELPSFTLSARYRAVGNGVPVPMARFLACAVTELGRAGDVRLCLCGCARPVSGGALYAGVACRKRAQRKRDSAGVVDSSSVTVASL</sequence>
<organism evidence="6 7">
    <name type="scientific">Paraburkholderia megapolitana</name>
    <dbReference type="NCBI Taxonomy" id="420953"/>
    <lineage>
        <taxon>Bacteria</taxon>
        <taxon>Pseudomonadati</taxon>
        <taxon>Pseudomonadota</taxon>
        <taxon>Betaproteobacteria</taxon>
        <taxon>Burkholderiales</taxon>
        <taxon>Burkholderiaceae</taxon>
        <taxon>Paraburkholderia</taxon>
    </lineage>
</organism>
<evidence type="ECO:0000256" key="2">
    <source>
        <dbReference type="ARBA" id="ARBA00022679"/>
    </source>
</evidence>
<evidence type="ECO:0000256" key="5">
    <source>
        <dbReference type="ARBA" id="ARBA00047422"/>
    </source>
</evidence>
<keyword evidence="1 6" id="KW-0489">Methyltransferase</keyword>
<dbReference type="Gene3D" id="3.40.50.150">
    <property type="entry name" value="Vaccinia Virus protein VP39"/>
    <property type="match status" value="1"/>
</dbReference>
<keyword evidence="2 6" id="KW-0808">Transferase</keyword>
<dbReference type="EMBL" id="FOQU01000002">
    <property type="protein sequence ID" value="SFI17416.1"/>
    <property type="molecule type" value="Genomic_DNA"/>
</dbReference>
<protein>
    <submittedName>
        <fullName evidence="6">DNA (Cytosine-5)-methyltransferase 1</fullName>
    </submittedName>
</protein>
<evidence type="ECO:0000256" key="1">
    <source>
        <dbReference type="ARBA" id="ARBA00022603"/>
    </source>
</evidence>
<name>A0A1I3G1T5_9BURK</name>
<reference evidence="6 7" key="1">
    <citation type="submission" date="2016-10" db="EMBL/GenBank/DDBJ databases">
        <authorList>
            <person name="de Groot N.N."/>
        </authorList>
    </citation>
    <scope>NUCLEOTIDE SEQUENCE [LARGE SCALE GENOMIC DNA]</scope>
    <source>
        <strain evidence="6 7">LMG 23650</strain>
    </source>
</reference>
<dbReference type="InterPro" id="IPR029063">
    <property type="entry name" value="SAM-dependent_MTases_sf"/>
</dbReference>
<dbReference type="GO" id="GO:0032259">
    <property type="term" value="P:methylation"/>
    <property type="evidence" value="ECO:0007669"/>
    <property type="project" value="UniProtKB-KW"/>
</dbReference>
<accession>A0A1I3G1T5</accession>
<evidence type="ECO:0000256" key="4">
    <source>
        <dbReference type="ARBA" id="ARBA00022747"/>
    </source>
</evidence>